<evidence type="ECO:0000256" key="3">
    <source>
        <dbReference type="ARBA" id="ARBA00022692"/>
    </source>
</evidence>
<evidence type="ECO:0000256" key="5">
    <source>
        <dbReference type="ARBA" id="ARBA00023136"/>
    </source>
</evidence>
<evidence type="ECO:0000313" key="9">
    <source>
        <dbReference type="Proteomes" id="UP000696280"/>
    </source>
</evidence>
<feature type="transmembrane region" description="Helical" evidence="6">
    <location>
        <begin position="37"/>
        <end position="56"/>
    </location>
</feature>
<evidence type="ECO:0000256" key="2">
    <source>
        <dbReference type="ARBA" id="ARBA00008335"/>
    </source>
</evidence>
<dbReference type="GO" id="GO:0005886">
    <property type="term" value="C:plasma membrane"/>
    <property type="evidence" value="ECO:0007669"/>
    <property type="project" value="TreeGrafter"/>
</dbReference>
<reference evidence="8" key="1">
    <citation type="submission" date="2021-07" db="EMBL/GenBank/DDBJ databases">
        <authorList>
            <person name="Durling M."/>
        </authorList>
    </citation>
    <scope>NUCLEOTIDE SEQUENCE</scope>
</reference>
<name>A0A9N9L6D9_9HELO</name>
<comment type="caution">
    <text evidence="8">The sequence shown here is derived from an EMBL/GenBank/DDBJ whole genome shotgun (WGS) entry which is preliminary data.</text>
</comment>
<keyword evidence="4 6" id="KW-1133">Transmembrane helix</keyword>
<feature type="transmembrane region" description="Helical" evidence="6">
    <location>
        <begin position="436"/>
        <end position="456"/>
    </location>
</feature>
<evidence type="ECO:0000259" key="7">
    <source>
        <dbReference type="PROSITE" id="PS50850"/>
    </source>
</evidence>
<dbReference type="EMBL" id="CAJVRL010000098">
    <property type="protein sequence ID" value="CAG8960299.1"/>
    <property type="molecule type" value="Genomic_DNA"/>
</dbReference>
<evidence type="ECO:0000313" key="8">
    <source>
        <dbReference type="EMBL" id="CAG8960299.1"/>
    </source>
</evidence>
<feature type="transmembrane region" description="Helical" evidence="6">
    <location>
        <begin position="365"/>
        <end position="385"/>
    </location>
</feature>
<evidence type="ECO:0000256" key="6">
    <source>
        <dbReference type="SAM" id="Phobius"/>
    </source>
</evidence>
<dbReference type="GO" id="GO:0022857">
    <property type="term" value="F:transmembrane transporter activity"/>
    <property type="evidence" value="ECO:0007669"/>
    <property type="project" value="InterPro"/>
</dbReference>
<keyword evidence="3 6" id="KW-0812">Transmembrane</keyword>
<accession>A0A9N9L6D9</accession>
<feature type="transmembrane region" description="Helical" evidence="6">
    <location>
        <begin position="405"/>
        <end position="424"/>
    </location>
</feature>
<evidence type="ECO:0000256" key="1">
    <source>
        <dbReference type="ARBA" id="ARBA00004141"/>
    </source>
</evidence>
<feature type="transmembrane region" description="Helical" evidence="6">
    <location>
        <begin position="76"/>
        <end position="94"/>
    </location>
</feature>
<dbReference type="Pfam" id="PF07690">
    <property type="entry name" value="MFS_1"/>
    <property type="match status" value="1"/>
</dbReference>
<keyword evidence="9" id="KW-1185">Reference proteome</keyword>
<feature type="domain" description="Major facilitator superfamily (MFS) profile" evidence="7">
    <location>
        <begin position="36"/>
        <end position="495"/>
    </location>
</feature>
<proteinExistence type="inferred from homology"/>
<dbReference type="Proteomes" id="UP000696280">
    <property type="component" value="Unassembled WGS sequence"/>
</dbReference>
<gene>
    <name evidence="8" type="ORF">HYFRA_00012373</name>
</gene>
<keyword evidence="5 6" id="KW-0472">Membrane</keyword>
<feature type="transmembrane region" description="Helical" evidence="6">
    <location>
        <begin position="193"/>
        <end position="213"/>
    </location>
</feature>
<feature type="transmembrane region" description="Helical" evidence="6">
    <location>
        <begin position="326"/>
        <end position="345"/>
    </location>
</feature>
<evidence type="ECO:0000256" key="4">
    <source>
        <dbReference type="ARBA" id="ARBA00022989"/>
    </source>
</evidence>
<dbReference type="PANTHER" id="PTHR23502:SF74">
    <property type="entry name" value="MAJOR FACILITATOR SUPERFAMILY (MFS) PROFILE DOMAIN-CONTAINING PROTEIN"/>
    <property type="match status" value="1"/>
</dbReference>
<feature type="transmembrane region" description="Helical" evidence="6">
    <location>
        <begin position="287"/>
        <end position="306"/>
    </location>
</feature>
<protein>
    <recommendedName>
        <fullName evidence="7">Major facilitator superfamily (MFS) profile domain-containing protein</fullName>
    </recommendedName>
</protein>
<feature type="transmembrane region" description="Helical" evidence="6">
    <location>
        <begin position="106"/>
        <end position="125"/>
    </location>
</feature>
<dbReference type="SUPFAM" id="SSF103473">
    <property type="entry name" value="MFS general substrate transporter"/>
    <property type="match status" value="1"/>
</dbReference>
<feature type="transmembrane region" description="Helical" evidence="6">
    <location>
        <begin position="468"/>
        <end position="491"/>
    </location>
</feature>
<dbReference type="OrthoDB" id="5141738at2759"/>
<dbReference type="PANTHER" id="PTHR23502">
    <property type="entry name" value="MAJOR FACILITATOR SUPERFAMILY"/>
    <property type="match status" value="1"/>
</dbReference>
<sequence>MASVHMLVNGTMEDVRLVAFSAEDPERAANWSTRRKILVLIIGLALASNSTLGSSLPSGASHYLSKEFNISSAEQLALPNSVYLIGYVFGPPLFSPLSEMHGRKVVMLWTFFGFTIFTLACALAPTWAALLVFRFLSGAFASAPITVVGGIFSDIYDDPVRRGQAIALIGLTSLGPIIGPIISGFVSPVSWRWTFWVGLIIAGATWPLVLLLPGTILDIDYDKIWLTCALETYPPVILLRRAKRMRAASPADHAQNVYAPIELENNGWKHTVTVKLARPVVMFKEPIVICTCMYLALQFGIFYIFFQVYPIVFQGVYKFNDGLAGVALIPVGVGGVIGCGIAIWYDKFLKQAKERNAEWPKSEEYRRLPLACISGPLNVSSLFWLVRLPRPLAGIGWTARSDIHWIVPMLAGVPFGIGLELVFISMLNYLADAYEIFAASALASSAFSRSIFAVLLPLAASPMYEKLGIPWACSLLGFLSLAMAIIPFVFLRYGTWLRMHSPYCQELLKLKERESTNTSQVMVESRNIRETT</sequence>
<feature type="transmembrane region" description="Helical" evidence="6">
    <location>
        <begin position="165"/>
        <end position="187"/>
    </location>
</feature>
<dbReference type="AlphaFoldDB" id="A0A9N9L6D9"/>
<dbReference type="InterPro" id="IPR011701">
    <property type="entry name" value="MFS"/>
</dbReference>
<dbReference type="FunFam" id="1.20.1250.20:FF:000082">
    <property type="entry name" value="MFS multidrug transporter, putative"/>
    <property type="match status" value="1"/>
</dbReference>
<dbReference type="InterPro" id="IPR036259">
    <property type="entry name" value="MFS_trans_sf"/>
</dbReference>
<dbReference type="PROSITE" id="PS50850">
    <property type="entry name" value="MFS"/>
    <property type="match status" value="1"/>
</dbReference>
<comment type="similarity">
    <text evidence="2">Belongs to the major facilitator superfamily.</text>
</comment>
<organism evidence="8 9">
    <name type="scientific">Hymenoscyphus fraxineus</name>
    <dbReference type="NCBI Taxonomy" id="746836"/>
    <lineage>
        <taxon>Eukaryota</taxon>
        <taxon>Fungi</taxon>
        <taxon>Dikarya</taxon>
        <taxon>Ascomycota</taxon>
        <taxon>Pezizomycotina</taxon>
        <taxon>Leotiomycetes</taxon>
        <taxon>Helotiales</taxon>
        <taxon>Helotiaceae</taxon>
        <taxon>Hymenoscyphus</taxon>
    </lineage>
</organism>
<dbReference type="Gene3D" id="1.20.1250.20">
    <property type="entry name" value="MFS general substrate transporter like domains"/>
    <property type="match status" value="1"/>
</dbReference>
<dbReference type="InterPro" id="IPR020846">
    <property type="entry name" value="MFS_dom"/>
</dbReference>
<comment type="subcellular location">
    <subcellularLocation>
        <location evidence="1">Membrane</location>
        <topology evidence="1">Multi-pass membrane protein</topology>
    </subcellularLocation>
</comment>
<feature type="transmembrane region" description="Helical" evidence="6">
    <location>
        <begin position="131"/>
        <end position="153"/>
    </location>
</feature>